<dbReference type="OrthoDB" id="26727at2"/>
<dbReference type="SUPFAM" id="SSF141488">
    <property type="entry name" value="YdhA-like"/>
    <property type="match status" value="1"/>
</dbReference>
<dbReference type="InterPro" id="IPR036328">
    <property type="entry name" value="MliC_sf"/>
</dbReference>
<name>A0A328P0F9_9GAMM</name>
<feature type="domain" description="C-type lysozyme inhibitor" evidence="6">
    <location>
        <begin position="44"/>
        <end position="110"/>
    </location>
</feature>
<proteinExistence type="predicted"/>
<evidence type="ECO:0000259" key="6">
    <source>
        <dbReference type="Pfam" id="PF09864"/>
    </source>
</evidence>
<feature type="signal peptide" evidence="5">
    <location>
        <begin position="1"/>
        <end position="26"/>
    </location>
</feature>
<evidence type="ECO:0000256" key="4">
    <source>
        <dbReference type="ARBA" id="ARBA00023288"/>
    </source>
</evidence>
<dbReference type="EMBL" id="NFZS01000005">
    <property type="protein sequence ID" value="RAO74863.1"/>
    <property type="molecule type" value="Genomic_DNA"/>
</dbReference>
<evidence type="ECO:0000256" key="2">
    <source>
        <dbReference type="ARBA" id="ARBA00023136"/>
    </source>
</evidence>
<organism evidence="7 8">
    <name type="scientific">Dyella jiangningensis</name>
    <dbReference type="NCBI Taxonomy" id="1379159"/>
    <lineage>
        <taxon>Bacteria</taxon>
        <taxon>Pseudomonadati</taxon>
        <taxon>Pseudomonadota</taxon>
        <taxon>Gammaproteobacteria</taxon>
        <taxon>Lysobacterales</taxon>
        <taxon>Rhodanobacteraceae</taxon>
        <taxon>Dyella</taxon>
    </lineage>
</organism>
<evidence type="ECO:0000256" key="3">
    <source>
        <dbReference type="ARBA" id="ARBA00023139"/>
    </source>
</evidence>
<dbReference type="RefSeq" id="WP_111984621.1">
    <property type="nucleotide sequence ID" value="NZ_NFZS01000005.1"/>
</dbReference>
<keyword evidence="2" id="KW-0472">Membrane</keyword>
<comment type="caution">
    <text evidence="7">The sequence shown here is derived from an EMBL/GenBank/DDBJ whole genome shotgun (WGS) entry which is preliminary data.</text>
</comment>
<dbReference type="Pfam" id="PF09864">
    <property type="entry name" value="MliC"/>
    <property type="match status" value="1"/>
</dbReference>
<dbReference type="InterPro" id="IPR018660">
    <property type="entry name" value="MliC"/>
</dbReference>
<evidence type="ECO:0000313" key="8">
    <source>
        <dbReference type="Proteomes" id="UP000248926"/>
    </source>
</evidence>
<dbReference type="Proteomes" id="UP000248926">
    <property type="component" value="Unassembled WGS sequence"/>
</dbReference>
<dbReference type="Gene3D" id="2.40.128.200">
    <property type="match status" value="1"/>
</dbReference>
<evidence type="ECO:0000256" key="5">
    <source>
        <dbReference type="SAM" id="SignalP"/>
    </source>
</evidence>
<evidence type="ECO:0000313" key="7">
    <source>
        <dbReference type="EMBL" id="RAO74863.1"/>
    </source>
</evidence>
<reference evidence="7 8" key="1">
    <citation type="journal article" date="2018" name="Genet. Mol. Biol.">
        <title>The genome sequence of Dyella jiangningensis FCAV SCS01 from a lignocellulose-decomposing microbial consortium metagenome reveals potential for biotechnological applications.</title>
        <authorList>
            <person name="Desiderato J.G."/>
            <person name="Alvarenga D.O."/>
            <person name="Constancio M.T.L."/>
            <person name="Alves L.M.C."/>
            <person name="Varani A.M."/>
        </authorList>
    </citation>
    <scope>NUCLEOTIDE SEQUENCE [LARGE SCALE GENOMIC DNA]</scope>
    <source>
        <strain evidence="7 8">FCAV SCS01</strain>
    </source>
</reference>
<keyword evidence="8" id="KW-1185">Reference proteome</keyword>
<gene>
    <name evidence="7" type="ORF">CA260_18845</name>
</gene>
<sequence>MRPCLRPLLRIAVFGLTALPPAAALAETQYLQPIPVDGSSARDYQCQGGKSLQVSYFNQRDGQSFAILTVGNKRLLFVDTVAASGVKYMAGRYTWWTKGERGDLYDALAGPNAAPMLSACMARATK</sequence>
<evidence type="ECO:0000256" key="1">
    <source>
        <dbReference type="ARBA" id="ARBA00022729"/>
    </source>
</evidence>
<accession>A0A328P0F9</accession>
<dbReference type="AlphaFoldDB" id="A0A328P0F9"/>
<keyword evidence="4" id="KW-0449">Lipoprotein</keyword>
<keyword evidence="1 5" id="KW-0732">Signal</keyword>
<keyword evidence="3" id="KW-0564">Palmitate</keyword>
<protein>
    <recommendedName>
        <fullName evidence="6">C-type lysozyme inhibitor domain-containing protein</fullName>
    </recommendedName>
</protein>
<feature type="chain" id="PRO_5016408975" description="C-type lysozyme inhibitor domain-containing protein" evidence="5">
    <location>
        <begin position="27"/>
        <end position="126"/>
    </location>
</feature>